<protein>
    <recommendedName>
        <fullName evidence="4">Lipoprotein</fullName>
    </recommendedName>
</protein>
<proteinExistence type="predicted"/>
<feature type="chain" id="PRO_5002299636" description="Lipoprotein" evidence="1">
    <location>
        <begin position="21"/>
        <end position="45"/>
    </location>
</feature>
<sequence>MKIKILLASLLLAFSFSATASCPVLGPSEDPCAGPVLGPTTCECP</sequence>
<accession>A0A0D5XYJ8</accession>
<dbReference type="AlphaFoldDB" id="A0A0D5XYJ8"/>
<dbReference type="PROSITE" id="PS51257">
    <property type="entry name" value="PROKAR_LIPOPROTEIN"/>
    <property type="match status" value="1"/>
</dbReference>
<gene>
    <name evidence="2" type="ORF">PCL1606_24370</name>
</gene>
<dbReference type="EMBL" id="CP011110">
    <property type="protein sequence ID" value="AKA23890.1"/>
    <property type="molecule type" value="Genomic_DNA"/>
</dbReference>
<evidence type="ECO:0000313" key="3">
    <source>
        <dbReference type="Proteomes" id="UP000032748"/>
    </source>
</evidence>
<dbReference type="KEGG" id="pcz:PCL1606_24370"/>
<evidence type="ECO:0000313" key="2">
    <source>
        <dbReference type="EMBL" id="AKA23890.1"/>
    </source>
</evidence>
<reference evidence="2 3" key="1">
    <citation type="journal article" date="2015" name="Mol. Plant Microbe Interact.">
        <title>Comparative Genomic Analysis of Pseudomonas chlororaphis PCL1606 Reveals New Insight into Antifungal Compounds Involved in Biocontrol.</title>
        <authorList>
            <person name="Calderon C.E."/>
            <person name="Ramos C."/>
            <person name="de Vicente A."/>
            <person name="Cazorla F.M."/>
        </authorList>
    </citation>
    <scope>NUCLEOTIDE SEQUENCE [LARGE SCALE GENOMIC DNA]</scope>
    <source>
        <strain evidence="2 3">PCL1606</strain>
    </source>
</reference>
<dbReference type="Proteomes" id="UP000032748">
    <property type="component" value="Chromosome"/>
</dbReference>
<dbReference type="PATRIC" id="fig|587753.10.peg.2433"/>
<keyword evidence="1" id="KW-0732">Signal</keyword>
<name>A0A0D5XYJ8_9PSED</name>
<organism evidence="2 3">
    <name type="scientific">Pseudomonas chlororaphis</name>
    <dbReference type="NCBI Taxonomy" id="587753"/>
    <lineage>
        <taxon>Bacteria</taxon>
        <taxon>Pseudomonadati</taxon>
        <taxon>Pseudomonadota</taxon>
        <taxon>Gammaproteobacteria</taxon>
        <taxon>Pseudomonadales</taxon>
        <taxon>Pseudomonadaceae</taxon>
        <taxon>Pseudomonas</taxon>
    </lineage>
</organism>
<evidence type="ECO:0000256" key="1">
    <source>
        <dbReference type="SAM" id="SignalP"/>
    </source>
</evidence>
<dbReference type="RefSeq" id="WP_148558636.1">
    <property type="nucleotide sequence ID" value="NZ_CP011110.1"/>
</dbReference>
<feature type="signal peptide" evidence="1">
    <location>
        <begin position="1"/>
        <end position="20"/>
    </location>
</feature>
<evidence type="ECO:0008006" key="4">
    <source>
        <dbReference type="Google" id="ProtNLM"/>
    </source>
</evidence>